<protein>
    <submittedName>
        <fullName evidence="7">Amino acid permease</fullName>
    </submittedName>
</protein>
<dbReference type="Pfam" id="PF13520">
    <property type="entry name" value="AA_permease_2"/>
    <property type="match status" value="1"/>
</dbReference>
<accession>A0A076ET23</accession>
<reference evidence="7 8" key="1">
    <citation type="submission" date="2014-07" db="EMBL/GenBank/DDBJ databases">
        <title>Genome Sequence of Rhodococcus opacus Strain R7, a Biodegrader of Mono- and Polycyclic Aromatic Hydrocarbons.</title>
        <authorList>
            <person name="Di Gennaro P."/>
            <person name="Zampolli J."/>
            <person name="Presti I."/>
            <person name="Cappelletti M."/>
            <person name="D'Ursi P."/>
            <person name="Orro A."/>
            <person name="Mezzelani A."/>
            <person name="Milanesi L."/>
        </authorList>
    </citation>
    <scope>NUCLEOTIDE SEQUENCE [LARGE SCALE GENOMIC DNA]</scope>
    <source>
        <strain evidence="7 8">R7</strain>
    </source>
</reference>
<dbReference type="EMBL" id="CP008947">
    <property type="protein sequence ID" value="AII08293.1"/>
    <property type="molecule type" value="Genomic_DNA"/>
</dbReference>
<feature type="transmembrane region" description="Helical" evidence="6">
    <location>
        <begin position="208"/>
        <end position="229"/>
    </location>
</feature>
<proteinExistence type="predicted"/>
<feature type="transmembrane region" description="Helical" evidence="6">
    <location>
        <begin position="286"/>
        <end position="311"/>
    </location>
</feature>
<feature type="transmembrane region" description="Helical" evidence="6">
    <location>
        <begin position="411"/>
        <end position="429"/>
    </location>
</feature>
<feature type="transmembrane region" description="Helical" evidence="6">
    <location>
        <begin position="141"/>
        <end position="162"/>
    </location>
</feature>
<evidence type="ECO:0000256" key="2">
    <source>
        <dbReference type="ARBA" id="ARBA00022475"/>
    </source>
</evidence>
<dbReference type="GO" id="GO:0022857">
    <property type="term" value="F:transmembrane transporter activity"/>
    <property type="evidence" value="ECO:0007669"/>
    <property type="project" value="InterPro"/>
</dbReference>
<gene>
    <name evidence="7" type="ORF">EP51_28195</name>
</gene>
<evidence type="ECO:0000256" key="6">
    <source>
        <dbReference type="SAM" id="Phobius"/>
    </source>
</evidence>
<dbReference type="GO" id="GO:0005886">
    <property type="term" value="C:plasma membrane"/>
    <property type="evidence" value="ECO:0007669"/>
    <property type="project" value="UniProtKB-SubCell"/>
</dbReference>
<comment type="subcellular location">
    <subcellularLocation>
        <location evidence="1">Cell membrane</location>
        <topology evidence="1">Multi-pass membrane protein</topology>
    </subcellularLocation>
</comment>
<keyword evidence="4 6" id="KW-1133">Transmembrane helix</keyword>
<dbReference type="AlphaFoldDB" id="A0A076ET23"/>
<feature type="transmembrane region" description="Helical" evidence="6">
    <location>
        <begin position="374"/>
        <end position="399"/>
    </location>
</feature>
<dbReference type="eggNOG" id="COG0531">
    <property type="taxonomic scope" value="Bacteria"/>
</dbReference>
<feature type="transmembrane region" description="Helical" evidence="6">
    <location>
        <begin position="27"/>
        <end position="51"/>
    </location>
</feature>
<evidence type="ECO:0000256" key="4">
    <source>
        <dbReference type="ARBA" id="ARBA00022989"/>
    </source>
</evidence>
<dbReference type="RefSeq" id="WP_128641110.1">
    <property type="nucleotide sequence ID" value="NZ_CP008947.1"/>
</dbReference>
<feature type="transmembrane region" description="Helical" evidence="6">
    <location>
        <begin position="169"/>
        <end position="188"/>
    </location>
</feature>
<evidence type="ECO:0000256" key="3">
    <source>
        <dbReference type="ARBA" id="ARBA00022692"/>
    </source>
</evidence>
<sequence>MTAQQELTAGESASGHLKRNTIGIPGMVFMVVAAAAPLTAMASNLSLGLAFGVGSGMVGLLLLVGALLAIFTAGYVVLSRRVFNAGAYYAFIGFGLGKATGSGAAFVATIAYNLAAGGMIAATGYFTDIAVSTYMGIHLPWYLYGAVALAVTAALGYIGVGIAKTVTTVISVAQFAIIIWLGIAIMIQRPDGFSLDVFSPERMFHGNIALSLVFCILSFSGFEATAIYGEEAKAARRSIQVATYSALALLVLVFMGSTWSIVAAFDDIQTVAAEDPGSLIFRTADIYLGTWAGGALSVIVAFSFLASGVAFHNMASRYMFALGRSRLLPSRFATVHRRYGTPYISGAVQIAISIIVLAPFVIAQSDPIINLFPAVSGITSLSLTALMIGCCISVVTASFKGLVNEGIWSARLAPTIAGIGLTSICAIIIAHYQEVTGSDSLVVALMPLLPVIGAIYGAVIYRRGRGRDLEQHLAE</sequence>
<dbReference type="InterPro" id="IPR002293">
    <property type="entry name" value="AA/rel_permease1"/>
</dbReference>
<evidence type="ECO:0000313" key="7">
    <source>
        <dbReference type="EMBL" id="AII08293.1"/>
    </source>
</evidence>
<evidence type="ECO:0000256" key="1">
    <source>
        <dbReference type="ARBA" id="ARBA00004651"/>
    </source>
</evidence>
<dbReference type="PIRSF" id="PIRSF006060">
    <property type="entry name" value="AA_transporter"/>
    <property type="match status" value="1"/>
</dbReference>
<feature type="transmembrane region" description="Helical" evidence="6">
    <location>
        <begin position="441"/>
        <end position="461"/>
    </location>
</feature>
<dbReference type="Proteomes" id="UP000028488">
    <property type="component" value="Chromosome"/>
</dbReference>
<feature type="transmembrane region" description="Helical" evidence="6">
    <location>
        <begin position="343"/>
        <end position="362"/>
    </location>
</feature>
<evidence type="ECO:0000256" key="5">
    <source>
        <dbReference type="ARBA" id="ARBA00023136"/>
    </source>
</evidence>
<evidence type="ECO:0000313" key="8">
    <source>
        <dbReference type="Proteomes" id="UP000028488"/>
    </source>
</evidence>
<keyword evidence="2" id="KW-1003">Cell membrane</keyword>
<name>A0A076ET23_RHOOP</name>
<feature type="transmembrane region" description="Helical" evidence="6">
    <location>
        <begin position="57"/>
        <end position="78"/>
    </location>
</feature>
<dbReference type="PANTHER" id="PTHR42770">
    <property type="entry name" value="AMINO ACID TRANSPORTER-RELATED"/>
    <property type="match status" value="1"/>
</dbReference>
<dbReference type="PANTHER" id="PTHR42770:SF16">
    <property type="entry name" value="AMINO ACID PERMEASE"/>
    <property type="match status" value="1"/>
</dbReference>
<dbReference type="Gene3D" id="1.20.1740.10">
    <property type="entry name" value="Amino acid/polyamine transporter I"/>
    <property type="match status" value="1"/>
</dbReference>
<keyword evidence="5 6" id="KW-0472">Membrane</keyword>
<keyword evidence="3 6" id="KW-0812">Transmembrane</keyword>
<feature type="transmembrane region" description="Helical" evidence="6">
    <location>
        <begin position="99"/>
        <end position="121"/>
    </location>
</feature>
<feature type="transmembrane region" description="Helical" evidence="6">
    <location>
        <begin position="241"/>
        <end position="266"/>
    </location>
</feature>
<dbReference type="InterPro" id="IPR050367">
    <property type="entry name" value="APC_superfamily"/>
</dbReference>
<organism evidence="7 8">
    <name type="scientific">Rhodococcus opacus</name>
    <name type="common">Nocardia opaca</name>
    <dbReference type="NCBI Taxonomy" id="37919"/>
    <lineage>
        <taxon>Bacteria</taxon>
        <taxon>Bacillati</taxon>
        <taxon>Actinomycetota</taxon>
        <taxon>Actinomycetes</taxon>
        <taxon>Mycobacteriales</taxon>
        <taxon>Nocardiaceae</taxon>
        <taxon>Rhodococcus</taxon>
    </lineage>
</organism>